<feature type="non-terminal residue" evidence="2">
    <location>
        <position position="1265"/>
    </location>
</feature>
<dbReference type="SUPFAM" id="SSF49785">
    <property type="entry name" value="Galactose-binding domain-like"/>
    <property type="match status" value="10"/>
</dbReference>
<dbReference type="EMBL" id="RCHS01001135">
    <property type="protein sequence ID" value="RMX55022.1"/>
    <property type="molecule type" value="Genomic_DNA"/>
</dbReference>
<dbReference type="PROSITE" id="PS50022">
    <property type="entry name" value="FA58C_3"/>
    <property type="match status" value="8"/>
</dbReference>
<keyword evidence="3" id="KW-1185">Reference proteome</keyword>
<sequence length="1265" mass="142022">MENFEIPSESLQASRSTAYWEYYNARINDSVSGWCVGKVSDQEWLQIQFNGNHYITAVANQGTHRGFVIEFTLAFSRGLDWFDYHENGTIKKFIRNNTADRREIVMNNLSSPIIANMIRIYPKRSIDDTCLRLEIYGCQACFNPFGIADDAIPDKSMTSSSNLGAGFEAFHGRLNRASGNGSWCKGKLDISSYLQIDLGNRFQVSMIAVQGNRLYEWVTVLKKKINCSDNGELWKTYHEGGNVKIFEANNDANTTVTLKISSLLITRYIRIEPTSWKKEACMRVEVYGCKECTGDLGAGSGVIPNKAMTASTNLGPGYQAWLARLYNPHGAWCSATNDGDQYLQIQFPQVRKVRQLGTQGSVVKKGWVARYLVNYSQNGEEWKEYTNLKTVEIFDGNVNEHEVVIKNFVHPFVAKFVRIRPVAWHNAICLRIELYGCPACDNPLGMEAHEIWDGDVTANSHRSLYEPYRARLNGASGWQVQSDRSNSPFIQVKFGSGDFTLTGVATQAVHSNLVKSYTLSYSYDGIDWVDYREDGRVKIFEGNNPSTKTVKHELLREVIPLYIRLNVKDSTATYAGLKLELYGCKRYVVVNNNDAMGRPTSQSGNLTDTSALAIDGNRTNYAASSCSFTGETEIPWWQVYLQSTKTVTGVFIVNRGDKNYREVTELSIRVGFIQNRGGIGNPTCGLGMFSDRIPDDRITASSWLSAKHLPRYGRLDRDMGHGAWCSARNDDQPYLEIDVEIEHMITGIIIQGKHRLSSDKLGFAWVTEFFLSFTANRENWTFVTDVKTSQPIVSKISLCSAPLGMESRLIRNSAIRHSSYHSYYYGYQARLRNSYYWLPQNADEFAFLKIDFGAYKQRFTALAIQSGGGGFVTKFKLSYSVEGWSWRNWIEDAREQVRDYSALTVGVQRIDKIANSSMTASSWKPGYYPYAARLYGSIGSGSWCAAAAKKDEYLQVDLGTQYNLVKIGLQGDAASGSGVKRFYIAYSGNGGKWTDYMIHGVAKDYRCKNDLSFSLKEAKNGGYTASSFLGPGFEPWRASILISSKQHGWCAENSSASEYLQIDLGILHQVTGVLTRGIVEGVLEKEAWVEQYTIQYSILGDHWIDHKEEDVVKCSSPLGMEHGEINSNRIKTSTPTSRSTNSRLRHGYEFLASSSWDPFIQVDLGPENKRLTAFAMQGRDNTYNTWAVYVKYAIGDGSEWFNYTENGEKKCAKIPLALKVVFTTLLYPPSVELGTNLGGDDLTLQGSGALTPIKYTNSFKCALIK</sequence>
<reference evidence="2 3" key="1">
    <citation type="journal article" date="2018" name="Sci. Rep.">
        <title>Comparative analysis of the Pocillopora damicornis genome highlights role of immune system in coral evolution.</title>
        <authorList>
            <person name="Cunning R."/>
            <person name="Bay R.A."/>
            <person name="Gillette P."/>
            <person name="Baker A.C."/>
            <person name="Traylor-Knowles N."/>
        </authorList>
    </citation>
    <scope>NUCLEOTIDE SEQUENCE [LARGE SCALE GENOMIC DNA]</scope>
    <source>
        <strain evidence="2">RSMAS</strain>
        <tissue evidence="2">Whole animal</tissue>
    </source>
</reference>
<feature type="domain" description="F5/8 type C" evidence="1">
    <location>
        <begin position="679"/>
        <end position="785"/>
    </location>
</feature>
<dbReference type="PANTHER" id="PTHR24543">
    <property type="entry name" value="MULTICOPPER OXIDASE-RELATED"/>
    <property type="match status" value="1"/>
</dbReference>
<dbReference type="PROSITE" id="PS01285">
    <property type="entry name" value="FA58C_1"/>
    <property type="match status" value="3"/>
</dbReference>
<proteinExistence type="predicted"/>
<dbReference type="FunFam" id="2.60.120.260:FF:000016">
    <property type="entry name" value="Contactin-associated protein-like 4 isoform 1"/>
    <property type="match status" value="2"/>
</dbReference>
<evidence type="ECO:0000259" key="1">
    <source>
        <dbReference type="PROSITE" id="PS50022"/>
    </source>
</evidence>
<feature type="domain" description="F5/8 type C" evidence="1">
    <location>
        <begin position="799"/>
        <end position="886"/>
    </location>
</feature>
<evidence type="ECO:0000313" key="3">
    <source>
        <dbReference type="Proteomes" id="UP000275408"/>
    </source>
</evidence>
<feature type="domain" description="F5/8 type C" evidence="1">
    <location>
        <begin position="440"/>
        <end position="584"/>
    </location>
</feature>
<dbReference type="AlphaFoldDB" id="A0A3M6UN15"/>
<dbReference type="Gene3D" id="2.60.120.260">
    <property type="entry name" value="Galactose-binding domain-like"/>
    <property type="match status" value="10"/>
</dbReference>
<name>A0A3M6UN15_POCDA</name>
<dbReference type="PROSITE" id="PS01286">
    <property type="entry name" value="FA58C_2"/>
    <property type="match status" value="3"/>
</dbReference>
<dbReference type="Proteomes" id="UP000275408">
    <property type="component" value="Unassembled WGS sequence"/>
</dbReference>
<gene>
    <name evidence="2" type="ORF">pdam_00007257</name>
</gene>
<feature type="domain" description="F5/8 type C" evidence="1">
    <location>
        <begin position="900"/>
        <end position="996"/>
    </location>
</feature>
<dbReference type="Pfam" id="PF22633">
    <property type="entry name" value="F5_F8_type_C_2"/>
    <property type="match status" value="1"/>
</dbReference>
<feature type="domain" description="F5/8 type C" evidence="1">
    <location>
        <begin position="1"/>
        <end position="138"/>
    </location>
</feature>
<feature type="domain" description="F5/8 type C" evidence="1">
    <location>
        <begin position="141"/>
        <end position="288"/>
    </location>
</feature>
<organism evidence="2 3">
    <name type="scientific">Pocillopora damicornis</name>
    <name type="common">Cauliflower coral</name>
    <name type="synonym">Millepora damicornis</name>
    <dbReference type="NCBI Taxonomy" id="46731"/>
    <lineage>
        <taxon>Eukaryota</taxon>
        <taxon>Metazoa</taxon>
        <taxon>Cnidaria</taxon>
        <taxon>Anthozoa</taxon>
        <taxon>Hexacorallia</taxon>
        <taxon>Scleractinia</taxon>
        <taxon>Astrocoeniina</taxon>
        <taxon>Pocilloporidae</taxon>
        <taxon>Pocillopora</taxon>
    </lineage>
</organism>
<accession>A0A3M6UN15</accession>
<evidence type="ECO:0000313" key="2">
    <source>
        <dbReference type="EMBL" id="RMX55022.1"/>
    </source>
</evidence>
<dbReference type="OrthoDB" id="5978239at2759"/>
<dbReference type="InterPro" id="IPR008979">
    <property type="entry name" value="Galactose-bd-like_sf"/>
</dbReference>
<dbReference type="CDD" id="cd00057">
    <property type="entry name" value="FA58C"/>
    <property type="match status" value="4"/>
</dbReference>
<dbReference type="Pfam" id="PF00754">
    <property type="entry name" value="F5_F8_type_C"/>
    <property type="match status" value="7"/>
</dbReference>
<feature type="domain" description="F5/8 type C" evidence="1">
    <location>
        <begin position="1007"/>
        <end position="1103"/>
    </location>
</feature>
<comment type="caution">
    <text evidence="2">The sequence shown here is derived from an EMBL/GenBank/DDBJ whole genome shotgun (WGS) entry which is preliminary data.</text>
</comment>
<protein>
    <recommendedName>
        <fullName evidence="1">F5/8 type C domain-containing protein</fullName>
    </recommendedName>
</protein>
<dbReference type="SMART" id="SM00231">
    <property type="entry name" value="FA58C"/>
    <property type="match status" value="5"/>
</dbReference>
<dbReference type="InterPro" id="IPR000421">
    <property type="entry name" value="FA58C"/>
</dbReference>
<feature type="domain" description="F5/8 type C" evidence="1">
    <location>
        <begin position="289"/>
        <end position="437"/>
    </location>
</feature>